<dbReference type="EMBL" id="GEDC01017572">
    <property type="protein sequence ID" value="JAS19726.1"/>
    <property type="molecule type" value="Transcribed_RNA"/>
</dbReference>
<dbReference type="InterPro" id="IPR029055">
    <property type="entry name" value="Ntn_hydrolases_N"/>
</dbReference>
<dbReference type="Pfam" id="PF00733">
    <property type="entry name" value="Asn_synthase"/>
    <property type="match status" value="1"/>
</dbReference>
<accession>A0A1B6D251</accession>
<dbReference type="InterPro" id="IPR001962">
    <property type="entry name" value="Asn_synthase"/>
</dbReference>
<dbReference type="PANTHER" id="PTHR45937">
    <property type="entry name" value="ASPARAGINE SYNTHETASE DOMAIN-CONTAINING PROTEIN 1"/>
    <property type="match status" value="1"/>
</dbReference>
<protein>
    <recommendedName>
        <fullName evidence="4">Asparagine synthetase domain-containing protein</fullName>
    </recommendedName>
</protein>
<evidence type="ECO:0000256" key="2">
    <source>
        <dbReference type="ARBA" id="ARBA00022888"/>
    </source>
</evidence>
<evidence type="ECO:0000313" key="5">
    <source>
        <dbReference type="EMBL" id="JAS19726.1"/>
    </source>
</evidence>
<evidence type="ECO:0000256" key="1">
    <source>
        <dbReference type="ARBA" id="ARBA00022605"/>
    </source>
</evidence>
<evidence type="ECO:0000256" key="3">
    <source>
        <dbReference type="ARBA" id="ARBA00022962"/>
    </source>
</evidence>
<keyword evidence="2" id="KW-0061">Asparagine biosynthesis</keyword>
<organism evidence="5">
    <name type="scientific">Clastoptera arizonana</name>
    <name type="common">Arizona spittle bug</name>
    <dbReference type="NCBI Taxonomy" id="38151"/>
    <lineage>
        <taxon>Eukaryota</taxon>
        <taxon>Metazoa</taxon>
        <taxon>Ecdysozoa</taxon>
        <taxon>Arthropoda</taxon>
        <taxon>Hexapoda</taxon>
        <taxon>Insecta</taxon>
        <taxon>Pterygota</taxon>
        <taxon>Neoptera</taxon>
        <taxon>Paraneoptera</taxon>
        <taxon>Hemiptera</taxon>
        <taxon>Auchenorrhyncha</taxon>
        <taxon>Cercopoidea</taxon>
        <taxon>Clastopteridae</taxon>
        <taxon>Clastoptera</taxon>
    </lineage>
</organism>
<feature type="domain" description="Asparagine synthetase" evidence="4">
    <location>
        <begin position="304"/>
        <end position="458"/>
    </location>
</feature>
<name>A0A1B6D251_9HEMI</name>
<dbReference type="PANTHER" id="PTHR45937:SF1">
    <property type="entry name" value="ASPARAGINE SYNTHETASE DOMAIN-CONTAINING PROTEIN 1"/>
    <property type="match status" value="1"/>
</dbReference>
<keyword evidence="1" id="KW-0028">Amino-acid biosynthesis</keyword>
<evidence type="ECO:0000259" key="4">
    <source>
        <dbReference type="Pfam" id="PF00733"/>
    </source>
</evidence>
<gene>
    <name evidence="5" type="ORF">g.13474</name>
</gene>
<dbReference type="InterPro" id="IPR051857">
    <property type="entry name" value="Asn_synthetase_domain"/>
</dbReference>
<dbReference type="InterPro" id="IPR014729">
    <property type="entry name" value="Rossmann-like_a/b/a_fold"/>
</dbReference>
<dbReference type="GO" id="GO:0004066">
    <property type="term" value="F:asparagine synthase (glutamine-hydrolyzing) activity"/>
    <property type="evidence" value="ECO:0007669"/>
    <property type="project" value="InterPro"/>
</dbReference>
<proteinExistence type="predicted"/>
<sequence length="572" mass="64887">MCGISCCLYKSMSSNYMSGSLECINNFNKALTSRGPDLFSEIKTDLFADWIGIFSGYTLWMQGPHPVSQPIWDEEGNLLLWNGDVLSGPLDNDELCDTENVFVHFKQKFKVVIESISNICGPYSFIFWDNENKCLWFGRDVFGRHSLLWSIRDDEIVITSVGHKNCNLQEVPASGIFMIDFSQTSQIELEFFPWSHLSNLEIDLNSKVKIKYKLAINHFILGNGISQSDWFGKEPLEDEISMFKVFSKDTDPSVIFESLLKNHEIKSRTSTFLNLLLKSVEVRVKKQPNRCKKCLKKNSCDHSSVSLLFSGGLDSTVLAVLCDIFVPKNQSIDLYNVAFEPLTKNNVGFNVPDRITGETSLLELKNLAPHRVWNFVKIDVTREELESCRNHTIKNLIYPLDSVLDDSLGCALWFAAKGDGVLNGNPYTSPARISILGMGADEQLGGYMRHRMAFRKTSSWSEIGHQLCLDINAISRRNLGRDNRVVSDHGRQPRLPYLDEHVVSYLYSLPPWHRCILIPEMPPGVGDKMLLRLVAWKLGLRFSACLPKRALQFGSRIASSKEKGDYVCNRLL</sequence>
<dbReference type="CDD" id="cd01991">
    <property type="entry name" value="Asn_synthase_B_C"/>
    <property type="match status" value="1"/>
</dbReference>
<dbReference type="Gene3D" id="3.60.20.10">
    <property type="entry name" value="Glutamine Phosphoribosylpyrophosphate, subunit 1, domain 1"/>
    <property type="match status" value="1"/>
</dbReference>
<dbReference type="Gene3D" id="3.40.50.620">
    <property type="entry name" value="HUPs"/>
    <property type="match status" value="1"/>
</dbReference>
<dbReference type="SUPFAM" id="SSF56235">
    <property type="entry name" value="N-terminal nucleophile aminohydrolases (Ntn hydrolases)"/>
    <property type="match status" value="1"/>
</dbReference>
<reference evidence="5" key="1">
    <citation type="submission" date="2015-12" db="EMBL/GenBank/DDBJ databases">
        <title>De novo transcriptome assembly of four potential Pierce s Disease insect vectors from Arizona vineyards.</title>
        <authorList>
            <person name="Tassone E.E."/>
        </authorList>
    </citation>
    <scope>NUCLEOTIDE SEQUENCE</scope>
</reference>
<dbReference type="AlphaFoldDB" id="A0A1B6D251"/>
<dbReference type="SUPFAM" id="SSF52402">
    <property type="entry name" value="Adenine nucleotide alpha hydrolases-like"/>
    <property type="match status" value="1"/>
</dbReference>
<keyword evidence="3" id="KW-0315">Glutamine amidotransferase</keyword>
<dbReference type="GO" id="GO:0006529">
    <property type="term" value="P:asparagine biosynthetic process"/>
    <property type="evidence" value="ECO:0007669"/>
    <property type="project" value="UniProtKB-KW"/>
</dbReference>